<feature type="chain" id="PRO_5001520274" evidence="1">
    <location>
        <begin position="19"/>
        <end position="142"/>
    </location>
</feature>
<feature type="non-terminal residue" evidence="3">
    <location>
        <position position="1"/>
    </location>
</feature>
<dbReference type="SMART" id="SM00131">
    <property type="entry name" value="KU"/>
    <property type="match status" value="1"/>
</dbReference>
<feature type="domain" description="BPTI/Kunitz inhibitor" evidence="2">
    <location>
        <begin position="84"/>
        <end position="139"/>
    </location>
</feature>
<dbReference type="GO" id="GO:0004867">
    <property type="term" value="F:serine-type endopeptidase inhibitor activity"/>
    <property type="evidence" value="ECO:0007669"/>
    <property type="project" value="InterPro"/>
</dbReference>
<dbReference type="AlphaFoldDB" id="A0A023FVU3"/>
<proteinExistence type="evidence at transcript level"/>
<reference evidence="3" key="1">
    <citation type="submission" date="2014-03" db="EMBL/GenBank/DDBJ databases">
        <title>The sialotranscriptome of Amblyomma triste, Amblyomma parvum and Amblyomma cajennense ticks, uncovered by 454-based RNA-seq.</title>
        <authorList>
            <person name="Garcia G.R."/>
            <person name="Gardinassi L.G."/>
            <person name="Ribeiro J.M."/>
            <person name="Anatrielo E."/>
            <person name="Ferreira B.R."/>
            <person name="Moreira H.N."/>
            <person name="Mafra C."/>
            <person name="Olegario M.M."/>
            <person name="Szabo P.J."/>
            <person name="Miranda-Santos I.K."/>
            <person name="Maruyama S.R."/>
        </authorList>
    </citation>
    <scope>NUCLEOTIDE SEQUENCE</scope>
    <source>
        <strain evidence="3">Araguapaz</strain>
        <tissue evidence="3">Salivary glands</tissue>
    </source>
</reference>
<name>A0A023FVU3_AMBPA</name>
<organism evidence="3">
    <name type="scientific">Amblyomma parvum</name>
    <name type="common">South American tick</name>
    <dbReference type="NCBI Taxonomy" id="251391"/>
    <lineage>
        <taxon>Eukaryota</taxon>
        <taxon>Metazoa</taxon>
        <taxon>Ecdysozoa</taxon>
        <taxon>Arthropoda</taxon>
        <taxon>Chelicerata</taxon>
        <taxon>Arachnida</taxon>
        <taxon>Acari</taxon>
        <taxon>Parasitiformes</taxon>
        <taxon>Ixodida</taxon>
        <taxon>Ixodoidea</taxon>
        <taxon>Ixodidae</taxon>
        <taxon>Amblyomminae</taxon>
        <taxon>Amblyomma</taxon>
    </lineage>
</organism>
<keyword evidence="1" id="KW-0732">Signal</keyword>
<dbReference type="PROSITE" id="PS50279">
    <property type="entry name" value="BPTI_KUNITZ_2"/>
    <property type="match status" value="1"/>
</dbReference>
<dbReference type="InterPro" id="IPR002223">
    <property type="entry name" value="Kunitz_BPTI"/>
</dbReference>
<dbReference type="EMBL" id="GBBL01002475">
    <property type="protein sequence ID" value="JAC24845.1"/>
    <property type="molecule type" value="mRNA"/>
</dbReference>
<feature type="signal peptide" evidence="1">
    <location>
        <begin position="1"/>
        <end position="18"/>
    </location>
</feature>
<dbReference type="Gene3D" id="4.10.410.10">
    <property type="entry name" value="Pancreatic trypsin inhibitor Kunitz domain"/>
    <property type="match status" value="1"/>
</dbReference>
<evidence type="ECO:0000313" key="3">
    <source>
        <dbReference type="EMBL" id="JAC24845.1"/>
    </source>
</evidence>
<protein>
    <submittedName>
        <fullName evidence="3">Putative secreted protein</fullName>
    </submittedName>
</protein>
<evidence type="ECO:0000259" key="2">
    <source>
        <dbReference type="PROSITE" id="PS50279"/>
    </source>
</evidence>
<sequence length="142" mass="16466">QTMVRYFLIPLLFVTAMGKKQCHQPKRSDTYEPCGLEDFNYYYIYRNDTGDCEKYKVCEYGPSDTNFFTEEEECLVACYDARRCTFPRKAGMETCHHGYTVTRYGYNKTKGECVELQASACNDGSPGLYYTRDDCIQACKTQ</sequence>
<accession>A0A023FVU3</accession>
<dbReference type="SUPFAM" id="SSF57362">
    <property type="entry name" value="BPTI-like"/>
    <property type="match status" value="2"/>
</dbReference>
<evidence type="ECO:0000256" key="1">
    <source>
        <dbReference type="SAM" id="SignalP"/>
    </source>
</evidence>
<dbReference type="InterPro" id="IPR036880">
    <property type="entry name" value="Kunitz_BPTI_sf"/>
</dbReference>